<protein>
    <submittedName>
        <fullName evidence="4">Tetratricopeptide repeat protein</fullName>
    </submittedName>
</protein>
<feature type="signal peptide" evidence="3">
    <location>
        <begin position="1"/>
        <end position="20"/>
    </location>
</feature>
<dbReference type="EMBL" id="JASHIF010000009">
    <property type="protein sequence ID" value="MDI9859818.1"/>
    <property type="molecule type" value="Genomic_DNA"/>
</dbReference>
<dbReference type="Proteomes" id="UP001236507">
    <property type="component" value="Unassembled WGS sequence"/>
</dbReference>
<dbReference type="SMART" id="SM00028">
    <property type="entry name" value="TPR"/>
    <property type="match status" value="5"/>
</dbReference>
<comment type="caution">
    <text evidence="4">The sequence shown here is derived from an EMBL/GenBank/DDBJ whole genome shotgun (WGS) entry which is preliminary data.</text>
</comment>
<evidence type="ECO:0000256" key="2">
    <source>
        <dbReference type="ARBA" id="ARBA00022803"/>
    </source>
</evidence>
<keyword evidence="2" id="KW-0802">TPR repeat</keyword>
<evidence type="ECO:0000313" key="5">
    <source>
        <dbReference type="Proteomes" id="UP001236507"/>
    </source>
</evidence>
<evidence type="ECO:0000313" key="4">
    <source>
        <dbReference type="EMBL" id="MDI9859818.1"/>
    </source>
</evidence>
<dbReference type="InterPro" id="IPR051012">
    <property type="entry name" value="CellSynth/LPSAsmb/PSIAsmb"/>
</dbReference>
<keyword evidence="3" id="KW-0732">Signal</keyword>
<dbReference type="InterPro" id="IPR019734">
    <property type="entry name" value="TPR_rpt"/>
</dbReference>
<keyword evidence="1" id="KW-0677">Repeat</keyword>
<accession>A0ABT6Y8B6</accession>
<name>A0ABT6Y8B6_9BACT</name>
<dbReference type="RefSeq" id="WP_283344684.1">
    <property type="nucleotide sequence ID" value="NZ_JASHIF010000009.1"/>
</dbReference>
<feature type="chain" id="PRO_5046508672" evidence="3">
    <location>
        <begin position="21"/>
        <end position="414"/>
    </location>
</feature>
<evidence type="ECO:0000256" key="3">
    <source>
        <dbReference type="SAM" id="SignalP"/>
    </source>
</evidence>
<dbReference type="Pfam" id="PF14559">
    <property type="entry name" value="TPR_19"/>
    <property type="match status" value="1"/>
</dbReference>
<keyword evidence="5" id="KW-1185">Reference proteome</keyword>
<organism evidence="4 5">
    <name type="scientific">Flectobacillus roseus</name>
    <dbReference type="NCBI Taxonomy" id="502259"/>
    <lineage>
        <taxon>Bacteria</taxon>
        <taxon>Pseudomonadati</taxon>
        <taxon>Bacteroidota</taxon>
        <taxon>Cytophagia</taxon>
        <taxon>Cytophagales</taxon>
        <taxon>Flectobacillaceae</taxon>
        <taxon>Flectobacillus</taxon>
    </lineage>
</organism>
<dbReference type="InterPro" id="IPR011990">
    <property type="entry name" value="TPR-like_helical_dom_sf"/>
</dbReference>
<dbReference type="PANTHER" id="PTHR45586">
    <property type="entry name" value="TPR REPEAT-CONTAINING PROTEIN PA4667"/>
    <property type="match status" value="1"/>
</dbReference>
<dbReference type="Gene3D" id="1.25.40.10">
    <property type="entry name" value="Tetratricopeptide repeat domain"/>
    <property type="match status" value="1"/>
</dbReference>
<dbReference type="PANTHER" id="PTHR45586:SF1">
    <property type="entry name" value="LIPOPOLYSACCHARIDE ASSEMBLY PROTEIN B"/>
    <property type="match status" value="1"/>
</dbReference>
<gene>
    <name evidence="4" type="ORF">QM524_11415</name>
</gene>
<dbReference type="SUPFAM" id="SSF81901">
    <property type="entry name" value="HCP-like"/>
    <property type="match status" value="2"/>
</dbReference>
<proteinExistence type="predicted"/>
<evidence type="ECO:0000256" key="1">
    <source>
        <dbReference type="ARBA" id="ARBA00022737"/>
    </source>
</evidence>
<reference evidence="4 5" key="1">
    <citation type="submission" date="2023-05" db="EMBL/GenBank/DDBJ databases">
        <title>Novel species of genus Flectobacillus isolated from stream in China.</title>
        <authorList>
            <person name="Lu H."/>
        </authorList>
    </citation>
    <scope>NUCLEOTIDE SEQUENCE [LARGE SCALE GENOMIC DNA]</scope>
    <source>
        <strain evidence="4 5">KCTC 42575</strain>
    </source>
</reference>
<sequence length="414" mass="47423">MKKLLLLPLFILLFHTLTIGQSGQNSWQELIAKGQYAKAIQLLSAKEDTLSQNNVMTLAFCHQKLGHLPQAKKYYLQLLEKNPQSQELLMSLAGIADRESNIPQALGYYQKLVSLDTTNHFYLKEVARNLVKQRKNEEGIALLEKAVKLDSSDIDALADISNLLLNETQESKAINYIKKGMELDSNSIKMRQLRARYAYRNFDYEQVRKDLKYTLSKGDSSVLYQRLLATSYFYLDSLAQSIFLFNRLIERGEDNELVRAGFGYALLAAKDQNMIIKGTQNMFTAIKLGTSEKISDYRLAIADANVRLKEYNWAAKEYKHIIDTYQRPKAIFKLAELYEKHLKDAELSKIYYQEYARTCQLEKTKKNIDCANINVALQKLNLAPVSKIYAQDVKGVKADSLRIDTADSLQVEDH</sequence>